<dbReference type="GO" id="GO:0036064">
    <property type="term" value="C:ciliary basal body"/>
    <property type="evidence" value="ECO:0007669"/>
    <property type="project" value="UniProtKB-ARBA"/>
</dbReference>
<dbReference type="OrthoDB" id="1517790at2759"/>
<name>A0A9P0HN74_NEZVI</name>
<evidence type="ECO:0000313" key="5">
    <source>
        <dbReference type="EMBL" id="CAH1405838.1"/>
    </source>
</evidence>
<dbReference type="SUPFAM" id="SSF52058">
    <property type="entry name" value="L domain-like"/>
    <property type="match status" value="1"/>
</dbReference>
<dbReference type="InterPro" id="IPR003603">
    <property type="entry name" value="U2A'_phosphoprotein32A_C"/>
</dbReference>
<organism evidence="5 6">
    <name type="scientific">Nezara viridula</name>
    <name type="common">Southern green stink bug</name>
    <name type="synonym">Cimex viridulus</name>
    <dbReference type="NCBI Taxonomy" id="85310"/>
    <lineage>
        <taxon>Eukaryota</taxon>
        <taxon>Metazoa</taxon>
        <taxon>Ecdysozoa</taxon>
        <taxon>Arthropoda</taxon>
        <taxon>Hexapoda</taxon>
        <taxon>Insecta</taxon>
        <taxon>Pterygota</taxon>
        <taxon>Neoptera</taxon>
        <taxon>Paraneoptera</taxon>
        <taxon>Hemiptera</taxon>
        <taxon>Heteroptera</taxon>
        <taxon>Panheteroptera</taxon>
        <taxon>Pentatomomorpha</taxon>
        <taxon>Pentatomoidea</taxon>
        <taxon>Pentatomidae</taxon>
        <taxon>Pentatominae</taxon>
        <taxon>Nezara</taxon>
    </lineage>
</organism>
<dbReference type="PROSITE" id="PS51450">
    <property type="entry name" value="LRR"/>
    <property type="match status" value="1"/>
</dbReference>
<feature type="compositionally biased region" description="Basic and acidic residues" evidence="3">
    <location>
        <begin position="169"/>
        <end position="184"/>
    </location>
</feature>
<dbReference type="EMBL" id="OV725082">
    <property type="protein sequence ID" value="CAH1405838.1"/>
    <property type="molecule type" value="Genomic_DNA"/>
</dbReference>
<dbReference type="GO" id="GO:0097733">
    <property type="term" value="C:photoreceptor cell cilium"/>
    <property type="evidence" value="ECO:0007669"/>
    <property type="project" value="UniProtKB-ARBA"/>
</dbReference>
<dbReference type="Proteomes" id="UP001152798">
    <property type="component" value="Chromosome 6"/>
</dbReference>
<feature type="domain" description="U2A'/phosphoprotein 32 family A C-terminal" evidence="4">
    <location>
        <begin position="105"/>
        <end position="123"/>
    </location>
</feature>
<dbReference type="AlphaFoldDB" id="A0A9P0HN74"/>
<reference evidence="5" key="1">
    <citation type="submission" date="2022-01" db="EMBL/GenBank/DDBJ databases">
        <authorList>
            <person name="King R."/>
        </authorList>
    </citation>
    <scope>NUCLEOTIDE SEQUENCE</scope>
</reference>
<accession>A0A9P0HN74</accession>
<feature type="region of interest" description="Disordered" evidence="3">
    <location>
        <begin position="154"/>
        <end position="223"/>
    </location>
</feature>
<dbReference type="GO" id="GO:0007010">
    <property type="term" value="P:cytoskeleton organization"/>
    <property type="evidence" value="ECO:0007669"/>
    <property type="project" value="TreeGrafter"/>
</dbReference>
<keyword evidence="1" id="KW-0433">Leucine-rich repeat</keyword>
<dbReference type="PANTHER" id="PTHR18849">
    <property type="entry name" value="LEUCINE RICH REPEAT PROTEIN"/>
    <property type="match status" value="1"/>
</dbReference>
<evidence type="ECO:0000256" key="1">
    <source>
        <dbReference type="ARBA" id="ARBA00022614"/>
    </source>
</evidence>
<dbReference type="SMART" id="SM00446">
    <property type="entry name" value="LRRcap"/>
    <property type="match status" value="1"/>
</dbReference>
<evidence type="ECO:0000259" key="4">
    <source>
        <dbReference type="SMART" id="SM00446"/>
    </source>
</evidence>
<sequence>MVMLTEEMVIARTKSSNLETVTKFNCWGSQLSDVSILKKMKNVTVLSLSVNNIDSLEVFQFCTKLQDLFIRKNNIQDLNQVCYLQGLQELKCLWLEDNPCCLDIGEQYRLAVIRALPQLKKLDNTPVETSEMEMAQRVGKPLIHPDVLQEYYSNSDDEDDYIYTGPPVIKEEKRSPSPETDFRTRNNYSPEPVQYQRGSRDYSSSYEQVNEQNSYNNSEGGDARDIYSEQINQNQQNHRQPLTITYKYEEEQSSRQQNHRAQGMLPRSRTTDGELGLVNCPNCCTLPPQRRPNERRTNVLNAVLCLIKELDYPNLEVVQMAVKCRMEELCDEIKEEYNSSE</sequence>
<evidence type="ECO:0000256" key="3">
    <source>
        <dbReference type="SAM" id="MobiDB-lite"/>
    </source>
</evidence>
<dbReference type="Gene3D" id="3.80.10.10">
    <property type="entry name" value="Ribonuclease Inhibitor"/>
    <property type="match status" value="1"/>
</dbReference>
<feature type="compositionally biased region" description="Polar residues" evidence="3">
    <location>
        <begin position="201"/>
        <end position="219"/>
    </location>
</feature>
<evidence type="ECO:0000313" key="6">
    <source>
        <dbReference type="Proteomes" id="UP001152798"/>
    </source>
</evidence>
<dbReference type="FunFam" id="3.80.10.10:FF:000094">
    <property type="entry name" value="protein C21orf2 isoform X1"/>
    <property type="match status" value="1"/>
</dbReference>
<dbReference type="PANTHER" id="PTHR18849:SF0">
    <property type="entry name" value="CILIA- AND FLAGELLA-ASSOCIATED PROTEIN 410-RELATED"/>
    <property type="match status" value="1"/>
</dbReference>
<dbReference type="InterPro" id="IPR001611">
    <property type="entry name" value="Leu-rich_rpt"/>
</dbReference>
<proteinExistence type="predicted"/>
<keyword evidence="6" id="KW-1185">Reference proteome</keyword>
<dbReference type="InterPro" id="IPR032675">
    <property type="entry name" value="LRR_dom_sf"/>
</dbReference>
<evidence type="ECO:0000256" key="2">
    <source>
        <dbReference type="ARBA" id="ARBA00022737"/>
    </source>
</evidence>
<gene>
    <name evidence="5" type="ORF">NEZAVI_LOCUS13921</name>
</gene>
<keyword evidence="2" id="KW-0677">Repeat</keyword>
<protein>
    <recommendedName>
        <fullName evidence="4">U2A'/phosphoprotein 32 family A C-terminal domain-containing protein</fullName>
    </recommendedName>
</protein>